<dbReference type="Gene3D" id="3.20.20.190">
    <property type="entry name" value="Phosphatidylinositol (PI) phosphodiesterase"/>
    <property type="match status" value="1"/>
</dbReference>
<dbReference type="InterPro" id="IPR030395">
    <property type="entry name" value="GP_PDE_dom"/>
</dbReference>
<evidence type="ECO:0000259" key="1">
    <source>
        <dbReference type="PROSITE" id="PS51704"/>
    </source>
</evidence>
<dbReference type="PROSITE" id="PS51704">
    <property type="entry name" value="GP_PDE"/>
    <property type="match status" value="1"/>
</dbReference>
<dbReference type="PANTHER" id="PTHR46211">
    <property type="entry name" value="GLYCEROPHOSPHORYL DIESTER PHOSPHODIESTERASE"/>
    <property type="match status" value="1"/>
</dbReference>
<dbReference type="EMBL" id="CAFBLP010000003">
    <property type="protein sequence ID" value="CAB4860510.1"/>
    <property type="molecule type" value="Genomic_DNA"/>
</dbReference>
<organism evidence="2">
    <name type="scientific">freshwater metagenome</name>
    <dbReference type="NCBI Taxonomy" id="449393"/>
    <lineage>
        <taxon>unclassified sequences</taxon>
        <taxon>metagenomes</taxon>
        <taxon>ecological metagenomes</taxon>
    </lineage>
</organism>
<sequence>MADDSRSDMVVQVLAHRGASRAERENTVEAFRRAASMGADGVELDVRRTADGALVVHHDPRLGDGRVIGELAAADLPTHVPTLDLALDACAGMWVNLEIKNDENEPDFDPTEWVAEQTMALLDRRGEPERWLMSSFRIETMDRCRAVAPHIRTAWLTGEVPADVVGLLNDRGHCALHPWVHLLTREIIEQCHAGGILVNTWTCDDASRMRELVEWGIDGICTNVPDVALAVLGR</sequence>
<dbReference type="GO" id="GO:0006629">
    <property type="term" value="P:lipid metabolic process"/>
    <property type="evidence" value="ECO:0007669"/>
    <property type="project" value="InterPro"/>
</dbReference>
<dbReference type="GO" id="GO:0008081">
    <property type="term" value="F:phosphoric diester hydrolase activity"/>
    <property type="evidence" value="ECO:0007669"/>
    <property type="project" value="InterPro"/>
</dbReference>
<name>A0A6J7CRU9_9ZZZZ</name>
<dbReference type="AlphaFoldDB" id="A0A6J7CRU9"/>
<dbReference type="InterPro" id="IPR017946">
    <property type="entry name" value="PLC-like_Pdiesterase_TIM-brl"/>
</dbReference>
<dbReference type="PANTHER" id="PTHR46211:SF14">
    <property type="entry name" value="GLYCEROPHOSPHODIESTER PHOSPHODIESTERASE"/>
    <property type="match status" value="1"/>
</dbReference>
<dbReference type="CDD" id="cd08556">
    <property type="entry name" value="GDPD"/>
    <property type="match status" value="1"/>
</dbReference>
<gene>
    <name evidence="2" type="ORF">UFOPK3376_00235</name>
</gene>
<protein>
    <submittedName>
        <fullName evidence="2">Unannotated protein</fullName>
    </submittedName>
</protein>
<feature type="domain" description="GP-PDE" evidence="1">
    <location>
        <begin position="11"/>
        <end position="232"/>
    </location>
</feature>
<dbReference type="PROSITE" id="PS50007">
    <property type="entry name" value="PIPLC_X_DOMAIN"/>
    <property type="match status" value="1"/>
</dbReference>
<evidence type="ECO:0000313" key="2">
    <source>
        <dbReference type="EMBL" id="CAB4860510.1"/>
    </source>
</evidence>
<dbReference type="Pfam" id="PF03009">
    <property type="entry name" value="GDPD"/>
    <property type="match status" value="1"/>
</dbReference>
<reference evidence="2" key="1">
    <citation type="submission" date="2020-05" db="EMBL/GenBank/DDBJ databases">
        <authorList>
            <person name="Chiriac C."/>
            <person name="Salcher M."/>
            <person name="Ghai R."/>
            <person name="Kavagutti S V."/>
        </authorList>
    </citation>
    <scope>NUCLEOTIDE SEQUENCE</scope>
</reference>
<proteinExistence type="predicted"/>
<dbReference type="SUPFAM" id="SSF51695">
    <property type="entry name" value="PLC-like phosphodiesterases"/>
    <property type="match status" value="1"/>
</dbReference>
<accession>A0A6J7CRU9</accession>